<sequence>MILVQLPLNLSRNLKVSLSKGLRILLLDKQGAIDSSTKCWVAQGQAYDQQKEITRWCIEAEKHKTDVESILLDLRRPMWSLREHLFCVSRSRFHVAGVIQRRLIPLLDLAVLRLLGSPHAAPDLHLCQLRIVTRQLGLHRRLLHKRLELLDVAIIRIRALPYRRLQIRLPAGRELLQDSNVLTPEFNGGIC</sequence>
<keyword evidence="2" id="KW-1185">Reference proteome</keyword>
<accession>A0A5A7PN14</accession>
<comment type="caution">
    <text evidence="1">The sequence shown here is derived from an EMBL/GenBank/DDBJ whole genome shotgun (WGS) entry which is preliminary data.</text>
</comment>
<dbReference type="GO" id="GO:0016740">
    <property type="term" value="F:transferase activity"/>
    <property type="evidence" value="ECO:0007669"/>
    <property type="project" value="UniProtKB-KW"/>
</dbReference>
<dbReference type="EMBL" id="BKCP01004849">
    <property type="protein sequence ID" value="GER34018.1"/>
    <property type="molecule type" value="Genomic_DNA"/>
</dbReference>
<name>A0A5A7PN14_STRAF</name>
<protein>
    <submittedName>
        <fullName evidence="1">Glutamyl-tRNA(Gln) amidotransferase</fullName>
    </submittedName>
</protein>
<organism evidence="1 2">
    <name type="scientific">Striga asiatica</name>
    <name type="common">Asiatic witchweed</name>
    <name type="synonym">Buchnera asiatica</name>
    <dbReference type="NCBI Taxonomy" id="4170"/>
    <lineage>
        <taxon>Eukaryota</taxon>
        <taxon>Viridiplantae</taxon>
        <taxon>Streptophyta</taxon>
        <taxon>Embryophyta</taxon>
        <taxon>Tracheophyta</taxon>
        <taxon>Spermatophyta</taxon>
        <taxon>Magnoliopsida</taxon>
        <taxon>eudicotyledons</taxon>
        <taxon>Gunneridae</taxon>
        <taxon>Pentapetalae</taxon>
        <taxon>asterids</taxon>
        <taxon>lamiids</taxon>
        <taxon>Lamiales</taxon>
        <taxon>Orobanchaceae</taxon>
        <taxon>Buchnereae</taxon>
        <taxon>Striga</taxon>
    </lineage>
</organism>
<proteinExistence type="predicted"/>
<keyword evidence="1" id="KW-0808">Transferase</keyword>
<evidence type="ECO:0000313" key="2">
    <source>
        <dbReference type="Proteomes" id="UP000325081"/>
    </source>
</evidence>
<reference evidence="2" key="1">
    <citation type="journal article" date="2019" name="Curr. Biol.">
        <title>Genome Sequence of Striga asiatica Provides Insight into the Evolution of Plant Parasitism.</title>
        <authorList>
            <person name="Yoshida S."/>
            <person name="Kim S."/>
            <person name="Wafula E.K."/>
            <person name="Tanskanen J."/>
            <person name="Kim Y.M."/>
            <person name="Honaas L."/>
            <person name="Yang Z."/>
            <person name="Spallek T."/>
            <person name="Conn C.E."/>
            <person name="Ichihashi Y."/>
            <person name="Cheong K."/>
            <person name="Cui S."/>
            <person name="Der J.P."/>
            <person name="Gundlach H."/>
            <person name="Jiao Y."/>
            <person name="Hori C."/>
            <person name="Ishida J.K."/>
            <person name="Kasahara H."/>
            <person name="Kiba T."/>
            <person name="Kim M.S."/>
            <person name="Koo N."/>
            <person name="Laohavisit A."/>
            <person name="Lee Y.H."/>
            <person name="Lumba S."/>
            <person name="McCourt P."/>
            <person name="Mortimer J.C."/>
            <person name="Mutuku J.M."/>
            <person name="Nomura T."/>
            <person name="Sasaki-Sekimoto Y."/>
            <person name="Seto Y."/>
            <person name="Wang Y."/>
            <person name="Wakatake T."/>
            <person name="Sakakibara H."/>
            <person name="Demura T."/>
            <person name="Yamaguchi S."/>
            <person name="Yoneyama K."/>
            <person name="Manabe R.I."/>
            <person name="Nelson D.C."/>
            <person name="Schulman A.H."/>
            <person name="Timko M.P."/>
            <person name="dePamphilis C.W."/>
            <person name="Choi D."/>
            <person name="Shirasu K."/>
        </authorList>
    </citation>
    <scope>NUCLEOTIDE SEQUENCE [LARGE SCALE GENOMIC DNA]</scope>
    <source>
        <strain evidence="2">cv. UVA1</strain>
    </source>
</reference>
<gene>
    <name evidence="1" type="ORF">STAS_10201</name>
</gene>
<evidence type="ECO:0000313" key="1">
    <source>
        <dbReference type="EMBL" id="GER34018.1"/>
    </source>
</evidence>
<dbReference type="Proteomes" id="UP000325081">
    <property type="component" value="Unassembled WGS sequence"/>
</dbReference>
<dbReference type="AlphaFoldDB" id="A0A5A7PN14"/>